<feature type="compositionally biased region" description="Basic and acidic residues" evidence="1">
    <location>
        <begin position="385"/>
        <end position="401"/>
    </location>
</feature>
<organism evidence="2 3">
    <name type="scientific">Passalora fulva</name>
    <name type="common">Tomato leaf mold</name>
    <name type="synonym">Cladosporium fulvum</name>
    <dbReference type="NCBI Taxonomy" id="5499"/>
    <lineage>
        <taxon>Eukaryota</taxon>
        <taxon>Fungi</taxon>
        <taxon>Dikarya</taxon>
        <taxon>Ascomycota</taxon>
        <taxon>Pezizomycotina</taxon>
        <taxon>Dothideomycetes</taxon>
        <taxon>Dothideomycetidae</taxon>
        <taxon>Mycosphaerellales</taxon>
        <taxon>Mycosphaerellaceae</taxon>
        <taxon>Fulvia</taxon>
    </lineage>
</organism>
<feature type="compositionally biased region" description="Basic and acidic residues" evidence="1">
    <location>
        <begin position="348"/>
        <end position="357"/>
    </location>
</feature>
<feature type="compositionally biased region" description="Basic and acidic residues" evidence="1">
    <location>
        <begin position="901"/>
        <end position="916"/>
    </location>
</feature>
<proteinExistence type="predicted"/>
<feature type="compositionally biased region" description="Polar residues" evidence="1">
    <location>
        <begin position="174"/>
        <end position="189"/>
    </location>
</feature>
<feature type="compositionally biased region" description="Low complexity" evidence="1">
    <location>
        <begin position="917"/>
        <end position="926"/>
    </location>
</feature>
<dbReference type="Proteomes" id="UP000756132">
    <property type="component" value="Chromosome 7"/>
</dbReference>
<feature type="compositionally biased region" description="Pro residues" evidence="1">
    <location>
        <begin position="1"/>
        <end position="10"/>
    </location>
</feature>
<gene>
    <name evidence="2" type="ORF">CLAFUR5_09945</name>
</gene>
<feature type="compositionally biased region" description="Polar residues" evidence="1">
    <location>
        <begin position="56"/>
        <end position="69"/>
    </location>
</feature>
<feature type="compositionally biased region" description="Basic and acidic residues" evidence="1">
    <location>
        <begin position="595"/>
        <end position="611"/>
    </location>
</feature>
<dbReference type="AlphaFoldDB" id="A0A9Q8PCK2"/>
<evidence type="ECO:0000313" key="2">
    <source>
        <dbReference type="EMBL" id="UJO19940.1"/>
    </source>
</evidence>
<feature type="compositionally biased region" description="Acidic residues" evidence="1">
    <location>
        <begin position="513"/>
        <end position="527"/>
    </location>
</feature>
<feature type="compositionally biased region" description="Polar residues" evidence="1">
    <location>
        <begin position="203"/>
        <end position="215"/>
    </location>
</feature>
<protein>
    <recommendedName>
        <fullName evidence="4">Altered inheritance of mitochondria protein 21</fullName>
    </recommendedName>
</protein>
<evidence type="ECO:0000313" key="3">
    <source>
        <dbReference type="Proteomes" id="UP000756132"/>
    </source>
</evidence>
<feature type="compositionally biased region" description="Basic residues" evidence="1">
    <location>
        <begin position="798"/>
        <end position="808"/>
    </location>
</feature>
<feature type="compositionally biased region" description="Polar residues" evidence="1">
    <location>
        <begin position="556"/>
        <end position="568"/>
    </location>
</feature>
<feature type="compositionally biased region" description="Basic and acidic residues" evidence="1">
    <location>
        <begin position="34"/>
        <end position="45"/>
    </location>
</feature>
<dbReference type="RefSeq" id="XP_047764306.1">
    <property type="nucleotide sequence ID" value="XM_047909093.1"/>
</dbReference>
<feature type="compositionally biased region" description="Basic and acidic residues" evidence="1">
    <location>
        <begin position="410"/>
        <end position="431"/>
    </location>
</feature>
<dbReference type="OMA" id="PRPDWAM"/>
<evidence type="ECO:0000256" key="1">
    <source>
        <dbReference type="SAM" id="MobiDB-lite"/>
    </source>
</evidence>
<dbReference type="KEGG" id="ffu:CLAFUR5_09945"/>
<feature type="compositionally biased region" description="Basic and acidic residues" evidence="1">
    <location>
        <begin position="570"/>
        <end position="585"/>
    </location>
</feature>
<feature type="compositionally biased region" description="Polar residues" evidence="1">
    <location>
        <begin position="468"/>
        <end position="477"/>
    </location>
</feature>
<feature type="region of interest" description="Disordered" evidence="1">
    <location>
        <begin position="1"/>
        <end position="291"/>
    </location>
</feature>
<feature type="compositionally biased region" description="Basic and acidic residues" evidence="1">
    <location>
        <begin position="160"/>
        <end position="169"/>
    </location>
</feature>
<feature type="compositionally biased region" description="Basic and acidic residues" evidence="1">
    <location>
        <begin position="840"/>
        <end position="857"/>
    </location>
</feature>
<dbReference type="InterPro" id="IPR021582">
    <property type="entry name" value="Aim21"/>
</dbReference>
<sequence length="1020" mass="111514">MSTPLVPPRPQRNQAGQAAPPKRDLPSIPPRPSRKNDRSQSRESYARSPLYGPPVSLSNKPAQPSNGRSSAELPRRPPSVSLPDVGHEGEEYSSFDQLPPDAHGVSVEAANGEQTKNVSADLPMHQPKASVPQSTAKRQIEGVTGTDSTQAAGLGIGRSKPADDVHKMPPGDLGTSSPLSRVTSQTQSGHAARRAPSTDHTRSTPNLLERTTSRPASIFGDEDEHGIPTIGQQVPLLAMAGDVQAPSPGPGYAQHTPGIGFFNDGSTRAHHRKRSSRHEFGPPDSYGIRHDHDHQDQFEKEWVRKHPQEAMKEEHHLHVYKPETALSSEQLNRLVHSDSATAATPGTPDEHEAEQYLERASSTQPYETKNEPASPLRKGSFPFNEKNRLHPDDAVEAEAPRRSSKSYGYDSDHEHEHADGTPILARDELVKRPSSAFMHAAVTPDPDHNIDDGYYYDSDTARSRRGSHGNSRPSSRPGSVHGASALQGYSGGSLHRFVSREEEHHSGMGTPLEEIEEYEPLFPEDEQNCGSPKKQFKKRPELAQHHFPSQDVWEDTPSSLQYSTTVSTPDLERTREEIDAAREARPSTTFETLEEEQKRRRQAEKEHDMTSDSKTFIKPHFKPGVANELHRPSTHRFPSSDVWEDSPDSFTLVNTTTVNASQEELMSPPGDDDAARPQIPARPQKSAKRTEEVSPSDIRSPPSPEKIKPAIPARPQRTARSEQTDGAEGTSSRDAPPVKAKPPVPARPGGEKIAALKSGFMSDLNNRLKLGPQALPKKEPEPEAEEEPKAPLADARKTRARGPARRAPAKSAVADRKSSITFAFSPLIHCWSIDESDELNVQKEEEEHHDESNKENVPEAEVETAQDAPEAEKTLSQNERNNTESSAPAEDIAKQISSSEEPWKVAKEHRGSESELKAALAAAGAAPRSFSNSDEQGTVMPGGLPSVDEAFNASQADELAVTEETMEEERERKDTAVQTGEVNLKTTQPSGQTEEQKVYVGGKAADEGNVVVGQDGAEKA</sequence>
<feature type="region of interest" description="Disordered" evidence="1">
    <location>
        <begin position="322"/>
        <end position="818"/>
    </location>
</feature>
<reference evidence="2" key="2">
    <citation type="journal article" date="2022" name="Microb. Genom.">
        <title>A chromosome-scale genome assembly of the tomato pathogen Cladosporium fulvum reveals a compartmentalized genome architecture and the presence of a dispensable chromosome.</title>
        <authorList>
            <person name="Zaccaron A.Z."/>
            <person name="Chen L.H."/>
            <person name="Samaras A."/>
            <person name="Stergiopoulos I."/>
        </authorList>
    </citation>
    <scope>NUCLEOTIDE SEQUENCE</scope>
    <source>
        <strain evidence="2">Race5_Kim</strain>
    </source>
</reference>
<reference evidence="2" key="1">
    <citation type="submission" date="2021-12" db="EMBL/GenBank/DDBJ databases">
        <authorList>
            <person name="Zaccaron A."/>
            <person name="Stergiopoulos I."/>
        </authorList>
    </citation>
    <scope>NUCLEOTIDE SEQUENCE</scope>
    <source>
        <strain evidence="2">Race5_Kim</strain>
    </source>
</reference>
<evidence type="ECO:0008006" key="4">
    <source>
        <dbReference type="Google" id="ProtNLM"/>
    </source>
</evidence>
<accession>A0A9Q8PCK2</accession>
<feature type="compositionally biased region" description="Polar residues" evidence="1">
    <location>
        <begin position="648"/>
        <end position="664"/>
    </location>
</feature>
<feature type="compositionally biased region" description="Polar residues" evidence="1">
    <location>
        <begin position="874"/>
        <end position="886"/>
    </location>
</feature>
<dbReference type="GeneID" id="71989823"/>
<dbReference type="EMBL" id="CP090169">
    <property type="protein sequence ID" value="UJO19940.1"/>
    <property type="molecule type" value="Genomic_DNA"/>
</dbReference>
<name>A0A9Q8PCK2_PASFU</name>
<dbReference type="Pfam" id="PF11489">
    <property type="entry name" value="Aim21"/>
    <property type="match status" value="1"/>
</dbReference>
<keyword evidence="3" id="KW-1185">Reference proteome</keyword>
<dbReference type="OrthoDB" id="5386574at2759"/>
<feature type="compositionally biased region" description="Polar residues" evidence="1">
    <location>
        <begin position="976"/>
        <end position="993"/>
    </location>
</feature>
<feature type="compositionally biased region" description="Basic and acidic residues" evidence="1">
    <location>
        <begin position="277"/>
        <end position="291"/>
    </location>
</feature>
<feature type="region of interest" description="Disordered" evidence="1">
    <location>
        <begin position="838"/>
        <end position="995"/>
    </location>
</feature>